<feature type="compositionally biased region" description="Basic residues" evidence="1">
    <location>
        <begin position="1"/>
        <end position="12"/>
    </location>
</feature>
<evidence type="ECO:0000313" key="2">
    <source>
        <dbReference type="EMBL" id="MUK87997.1"/>
    </source>
</evidence>
<dbReference type="RefSeq" id="WP_155667983.1">
    <property type="nucleotide sequence ID" value="NZ_WOCA01000003.1"/>
</dbReference>
<name>A0A6N8FJ48_9BACI</name>
<protein>
    <submittedName>
        <fullName evidence="2">Uncharacterized protein</fullName>
    </submittedName>
</protein>
<evidence type="ECO:0000313" key="3">
    <source>
        <dbReference type="Proteomes" id="UP000469125"/>
    </source>
</evidence>
<dbReference type="AlphaFoldDB" id="A0A6N8FJ48"/>
<dbReference type="EMBL" id="WOCA01000003">
    <property type="protein sequence ID" value="MUK87997.1"/>
    <property type="molecule type" value="Genomic_DNA"/>
</dbReference>
<evidence type="ECO:0000256" key="1">
    <source>
        <dbReference type="SAM" id="MobiDB-lite"/>
    </source>
</evidence>
<comment type="caution">
    <text evidence="2">The sequence shown here is derived from an EMBL/GenBank/DDBJ whole genome shotgun (WGS) entry which is preliminary data.</text>
</comment>
<organism evidence="2 3">
    <name type="scientific">Ornithinibacillus caprae</name>
    <dbReference type="NCBI Taxonomy" id="2678566"/>
    <lineage>
        <taxon>Bacteria</taxon>
        <taxon>Bacillati</taxon>
        <taxon>Bacillota</taxon>
        <taxon>Bacilli</taxon>
        <taxon>Bacillales</taxon>
        <taxon>Bacillaceae</taxon>
        <taxon>Ornithinibacillus</taxon>
    </lineage>
</organism>
<dbReference type="Proteomes" id="UP000469125">
    <property type="component" value="Unassembled WGS sequence"/>
</dbReference>
<sequence>MAKSKAQKKRQKLIREGRLNPEINRSPYVELDLRTRKTKNKKDMMYRTKHKKNRYPHSWENDSFLIPRLDHKFMKIPITTTPISTTRNQKNTFL</sequence>
<reference evidence="2 3" key="1">
    <citation type="submission" date="2019-11" db="EMBL/GenBank/DDBJ databases">
        <authorList>
            <person name="Li X."/>
        </authorList>
    </citation>
    <scope>NUCLEOTIDE SEQUENCE [LARGE SCALE GENOMIC DNA]</scope>
    <source>
        <strain evidence="2 3">L9</strain>
    </source>
</reference>
<gene>
    <name evidence="2" type="ORF">GMD78_06240</name>
</gene>
<proteinExistence type="predicted"/>
<feature type="region of interest" description="Disordered" evidence="1">
    <location>
        <begin position="1"/>
        <end position="20"/>
    </location>
</feature>
<accession>A0A6N8FJ48</accession>
<keyword evidence="3" id="KW-1185">Reference proteome</keyword>